<proteinExistence type="predicted"/>
<protein>
    <submittedName>
        <fullName evidence="1">Uncharacterized protein</fullName>
    </submittedName>
</protein>
<keyword evidence="2" id="KW-1185">Reference proteome</keyword>
<reference evidence="1 2" key="1">
    <citation type="submission" date="2020-08" db="EMBL/GenBank/DDBJ databases">
        <title>Sequencing the genomes of 1000 actinobacteria strains.</title>
        <authorList>
            <person name="Klenk H.-P."/>
        </authorList>
    </citation>
    <scope>NUCLEOTIDE SEQUENCE [LARGE SCALE GENOMIC DNA]</scope>
    <source>
        <strain evidence="1 2">DSM 45823</strain>
    </source>
</reference>
<dbReference type="Proteomes" id="UP000539313">
    <property type="component" value="Unassembled WGS sequence"/>
</dbReference>
<dbReference type="AlphaFoldDB" id="A0A7W3MU89"/>
<gene>
    <name evidence="1" type="ORF">HNR21_000912</name>
</gene>
<comment type="caution">
    <text evidence="1">The sequence shown here is derived from an EMBL/GenBank/DDBJ whole genome shotgun (WGS) entry which is preliminary data.</text>
</comment>
<evidence type="ECO:0000313" key="2">
    <source>
        <dbReference type="Proteomes" id="UP000539313"/>
    </source>
</evidence>
<organism evidence="1 2">
    <name type="scientific">Thermomonospora cellulosilytica</name>
    <dbReference type="NCBI Taxonomy" id="1411118"/>
    <lineage>
        <taxon>Bacteria</taxon>
        <taxon>Bacillati</taxon>
        <taxon>Actinomycetota</taxon>
        <taxon>Actinomycetes</taxon>
        <taxon>Streptosporangiales</taxon>
        <taxon>Thermomonosporaceae</taxon>
        <taxon>Thermomonospora</taxon>
    </lineage>
</organism>
<dbReference type="EMBL" id="JACJII010000001">
    <property type="protein sequence ID" value="MBA9002030.1"/>
    <property type="molecule type" value="Genomic_DNA"/>
</dbReference>
<name>A0A7W3MU89_9ACTN</name>
<dbReference type="RefSeq" id="WP_182704193.1">
    <property type="nucleotide sequence ID" value="NZ_JACJII010000001.1"/>
</dbReference>
<evidence type="ECO:0000313" key="1">
    <source>
        <dbReference type="EMBL" id="MBA9002030.1"/>
    </source>
</evidence>
<sequence>MSANYTQCRYLRRNGEQCTAEALDPSADILICSKHAARTMQLIRAAATGQKQSSRR</sequence>
<accession>A0A7W3MU89</accession>